<sequence length="841" mass="92289">MQSILAIRDSSQGSLSSFCSSKPSRASSVAFPELVIQAHWLKARRNHVSPAGNEGSSRHSTVAGIRQTVSHSSDSLISLFAISLSRPVAVCGVNDDHMLGWMSPRGRALAGIQKSNLAFPELRLGTGHSRVRQLTVLLSITGTFQPDKVLSLFILPTLHGSEGLSSSPPTRIVSWLLPVGGSWQIRKCRQSIPLKLDSGHLQSSINLKRSSQSIILDSLLISYQTQLTAQLTGHSNIPYPTSHLGPSQVSLGSPACSPQVKLPTHRDLPSSQTEHHCTNLALGATFAPLDFPSNVPSLWAYQNLLGLSPTSLPPPATNFFNRAPESNLLPKSKPPSPPTDPFSQPIIQLPSISSIQSFGPNSLSGLSQTLPGAQPLTTDPNYHKLSEFSPYYHRGSPVPKMFKCTLDPNCDMEFTRAEHLARHERKHTKEKPFKCHCSKSFSRLDNWRQHKVSVHKEDIEANAQTEERLIQVHKTMQRQNNIRKAATIAAQRHGHLEITPPIVSAQAVIVASPYSPDSTSYSEASSRRQSEGSLDHLVSQSDPRFNLTLDSVPAESGEVHWNAQFQQGPINYSTTIPGSHLSSPSNELAHNPFAQSLGYSTLPGHPTSDALYHSSFLPPNNPSSFTPPNFSAVTSPYLFSGIPDFVLSPFPQPIHISQPYSPLDKNIGPQQPISSYPQPTNQGVIPLAWAHHWEGNSPLLNQLDSRRPNAEESGFLKFREPLVGAPGSLEVLEAPQRKDEISNPKWGSPSSLESQSSYREAENSLDSNLALIDSQVYKCLVEYNSYRNDNLCQGEMIDKRTNQQVGRKRSFDGHEVKEIGSICSNKNNGSEERVGTKKIKM</sequence>
<feature type="domain" description="C2H2-type" evidence="9">
    <location>
        <begin position="402"/>
        <end position="432"/>
    </location>
</feature>
<evidence type="ECO:0000256" key="3">
    <source>
        <dbReference type="ARBA" id="ARBA00022737"/>
    </source>
</evidence>
<feature type="compositionally biased region" description="Basic and acidic residues" evidence="8">
    <location>
        <begin position="525"/>
        <end position="534"/>
    </location>
</feature>
<evidence type="ECO:0000313" key="11">
    <source>
        <dbReference type="Proteomes" id="UP000765509"/>
    </source>
</evidence>
<feature type="region of interest" description="Disordered" evidence="8">
    <location>
        <begin position="316"/>
        <end position="346"/>
    </location>
</feature>
<evidence type="ECO:0000313" key="10">
    <source>
        <dbReference type="EMBL" id="MBW0515335.1"/>
    </source>
</evidence>
<dbReference type="SUPFAM" id="SSF57667">
    <property type="entry name" value="beta-beta-alpha zinc fingers"/>
    <property type="match status" value="1"/>
</dbReference>
<keyword evidence="11" id="KW-1185">Reference proteome</keyword>
<evidence type="ECO:0000259" key="9">
    <source>
        <dbReference type="PROSITE" id="PS50157"/>
    </source>
</evidence>
<dbReference type="OrthoDB" id="2507815at2759"/>
<dbReference type="EMBL" id="AVOT02024573">
    <property type="protein sequence ID" value="MBW0515335.1"/>
    <property type="molecule type" value="Genomic_DNA"/>
</dbReference>
<evidence type="ECO:0000256" key="2">
    <source>
        <dbReference type="ARBA" id="ARBA00022723"/>
    </source>
</evidence>
<feature type="region of interest" description="Disordered" evidence="8">
    <location>
        <begin position="734"/>
        <end position="759"/>
    </location>
</feature>
<dbReference type="InterPro" id="IPR013087">
    <property type="entry name" value="Znf_C2H2_type"/>
</dbReference>
<dbReference type="GO" id="GO:0005634">
    <property type="term" value="C:nucleus"/>
    <property type="evidence" value="ECO:0007669"/>
    <property type="project" value="UniProtKB-SubCell"/>
</dbReference>
<keyword evidence="2" id="KW-0479">Metal-binding</keyword>
<evidence type="ECO:0000256" key="6">
    <source>
        <dbReference type="ARBA" id="ARBA00023242"/>
    </source>
</evidence>
<dbReference type="GO" id="GO:0000981">
    <property type="term" value="F:DNA-binding transcription factor activity, RNA polymerase II-specific"/>
    <property type="evidence" value="ECO:0007669"/>
    <property type="project" value="InterPro"/>
</dbReference>
<feature type="region of interest" description="Disordered" evidence="8">
    <location>
        <begin position="514"/>
        <end position="539"/>
    </location>
</feature>
<gene>
    <name evidence="10" type="ORF">O181_055050</name>
</gene>
<dbReference type="SMART" id="SM00355">
    <property type="entry name" value="ZnF_C2H2"/>
    <property type="match status" value="2"/>
</dbReference>
<dbReference type="Proteomes" id="UP000765509">
    <property type="component" value="Unassembled WGS sequence"/>
</dbReference>
<evidence type="ECO:0000256" key="8">
    <source>
        <dbReference type="SAM" id="MobiDB-lite"/>
    </source>
</evidence>
<dbReference type="InterPro" id="IPR051059">
    <property type="entry name" value="VerF-like"/>
</dbReference>
<keyword evidence="5" id="KW-0862">Zinc</keyword>
<keyword evidence="3" id="KW-0677">Repeat</keyword>
<reference evidence="10" key="1">
    <citation type="submission" date="2021-03" db="EMBL/GenBank/DDBJ databases">
        <title>Draft genome sequence of rust myrtle Austropuccinia psidii MF-1, a brazilian biotype.</title>
        <authorList>
            <person name="Quecine M.C."/>
            <person name="Pachon D.M.R."/>
            <person name="Bonatelli M.L."/>
            <person name="Correr F.H."/>
            <person name="Franceschini L.M."/>
            <person name="Leite T.F."/>
            <person name="Margarido G.R.A."/>
            <person name="Almeida C.A."/>
            <person name="Ferrarezi J.A."/>
            <person name="Labate C.A."/>
        </authorList>
    </citation>
    <scope>NUCLEOTIDE SEQUENCE</scope>
    <source>
        <strain evidence="10">MF-1</strain>
    </source>
</reference>
<dbReference type="PANTHER" id="PTHR40626">
    <property type="entry name" value="MIP31509P"/>
    <property type="match status" value="1"/>
</dbReference>
<accession>A0A9Q3HUX0</accession>
<dbReference type="Gene3D" id="3.30.160.60">
    <property type="entry name" value="Classic Zinc Finger"/>
    <property type="match status" value="2"/>
</dbReference>
<evidence type="ECO:0000256" key="4">
    <source>
        <dbReference type="ARBA" id="ARBA00022771"/>
    </source>
</evidence>
<organism evidence="10 11">
    <name type="scientific">Austropuccinia psidii MF-1</name>
    <dbReference type="NCBI Taxonomy" id="1389203"/>
    <lineage>
        <taxon>Eukaryota</taxon>
        <taxon>Fungi</taxon>
        <taxon>Dikarya</taxon>
        <taxon>Basidiomycota</taxon>
        <taxon>Pucciniomycotina</taxon>
        <taxon>Pucciniomycetes</taxon>
        <taxon>Pucciniales</taxon>
        <taxon>Sphaerophragmiaceae</taxon>
        <taxon>Austropuccinia</taxon>
    </lineage>
</organism>
<name>A0A9Q3HUX0_9BASI</name>
<keyword evidence="6" id="KW-0539">Nucleus</keyword>
<proteinExistence type="predicted"/>
<comment type="caution">
    <text evidence="10">The sequence shown here is derived from an EMBL/GenBank/DDBJ whole genome shotgun (WGS) entry which is preliminary data.</text>
</comment>
<dbReference type="PANTHER" id="PTHR40626:SF11">
    <property type="entry name" value="ZINC FINGER PROTEIN YPR022C"/>
    <property type="match status" value="1"/>
</dbReference>
<evidence type="ECO:0000256" key="5">
    <source>
        <dbReference type="ARBA" id="ARBA00022833"/>
    </source>
</evidence>
<dbReference type="GO" id="GO:0000978">
    <property type="term" value="F:RNA polymerase II cis-regulatory region sequence-specific DNA binding"/>
    <property type="evidence" value="ECO:0007669"/>
    <property type="project" value="InterPro"/>
</dbReference>
<evidence type="ECO:0000256" key="7">
    <source>
        <dbReference type="PROSITE-ProRule" id="PRU00042"/>
    </source>
</evidence>
<comment type="subcellular location">
    <subcellularLocation>
        <location evidence="1">Nucleus</location>
    </subcellularLocation>
</comment>
<feature type="compositionally biased region" description="Polar residues" evidence="8">
    <location>
        <begin position="748"/>
        <end position="758"/>
    </location>
</feature>
<feature type="compositionally biased region" description="Polar residues" evidence="8">
    <location>
        <begin position="515"/>
        <end position="524"/>
    </location>
</feature>
<dbReference type="PROSITE" id="PS50157">
    <property type="entry name" value="ZINC_FINGER_C2H2_2"/>
    <property type="match status" value="1"/>
</dbReference>
<protein>
    <recommendedName>
        <fullName evidence="9">C2H2-type domain-containing protein</fullName>
    </recommendedName>
</protein>
<dbReference type="GO" id="GO:0008270">
    <property type="term" value="F:zinc ion binding"/>
    <property type="evidence" value="ECO:0007669"/>
    <property type="project" value="UniProtKB-KW"/>
</dbReference>
<dbReference type="InterPro" id="IPR036236">
    <property type="entry name" value="Znf_C2H2_sf"/>
</dbReference>
<dbReference type="GO" id="GO:0000785">
    <property type="term" value="C:chromatin"/>
    <property type="evidence" value="ECO:0007669"/>
    <property type="project" value="TreeGrafter"/>
</dbReference>
<keyword evidence="4 7" id="KW-0863">Zinc-finger</keyword>
<evidence type="ECO:0000256" key="1">
    <source>
        <dbReference type="ARBA" id="ARBA00004123"/>
    </source>
</evidence>
<dbReference type="AlphaFoldDB" id="A0A9Q3HUX0"/>